<accession>A0A316VC00</accession>
<evidence type="ECO:0000256" key="2">
    <source>
        <dbReference type="ARBA" id="ARBA00023043"/>
    </source>
</evidence>
<keyword evidence="5" id="KW-1185">Reference proteome</keyword>
<dbReference type="OrthoDB" id="19174at2759"/>
<dbReference type="PANTHER" id="PTHR24171:SF9">
    <property type="entry name" value="ANKYRIN REPEAT DOMAIN-CONTAINING PROTEIN 39"/>
    <property type="match status" value="1"/>
</dbReference>
<dbReference type="RefSeq" id="XP_025355461.1">
    <property type="nucleotide sequence ID" value="XM_025495817.1"/>
</dbReference>
<dbReference type="Proteomes" id="UP000245771">
    <property type="component" value="Unassembled WGS sequence"/>
</dbReference>
<dbReference type="FunCoup" id="A0A316VC00">
    <property type="interactions" value="13"/>
</dbReference>
<evidence type="ECO:0000313" key="5">
    <source>
        <dbReference type="Proteomes" id="UP000245771"/>
    </source>
</evidence>
<dbReference type="InParanoid" id="A0A316VC00"/>
<dbReference type="PANTHER" id="PTHR24171">
    <property type="entry name" value="ANKYRIN REPEAT DOMAIN-CONTAINING PROTEIN 39-RELATED"/>
    <property type="match status" value="1"/>
</dbReference>
<dbReference type="SMART" id="SM00248">
    <property type="entry name" value="ANK"/>
    <property type="match status" value="1"/>
</dbReference>
<dbReference type="SUPFAM" id="SSF48403">
    <property type="entry name" value="Ankyrin repeat"/>
    <property type="match status" value="1"/>
</dbReference>
<feature type="repeat" description="ANK" evidence="3">
    <location>
        <begin position="38"/>
        <end position="62"/>
    </location>
</feature>
<gene>
    <name evidence="4" type="ORF">FA14DRAFT_107609</name>
</gene>
<sequence length="213" mass="23307">SSSTTEKNIWTAAGEGDLERVRHLVEVEHISPIAADQFTYTPLHAAASYGHVEILRFLLNHSTAPANAIETTDEDGDTPLFTVEDVSVARILIEEFGANAKHENEAGDTPAANAEENEWDEVAAYFRSVTGEEPMYQRAQNLPSEATELDPATNEAMDAAIDGQTDALMIRVQDILRRAEARGASSGEELNEEEEAELRRVVGESVLTQIREG</sequence>
<feature type="non-terminal residue" evidence="4">
    <location>
        <position position="1"/>
    </location>
</feature>
<dbReference type="Pfam" id="PF12796">
    <property type="entry name" value="Ank_2"/>
    <property type="match status" value="1"/>
</dbReference>
<proteinExistence type="predicted"/>
<dbReference type="PROSITE" id="PS50088">
    <property type="entry name" value="ANK_REPEAT"/>
    <property type="match status" value="1"/>
</dbReference>
<dbReference type="EMBL" id="KZ819603">
    <property type="protein sequence ID" value="PWN35159.1"/>
    <property type="molecule type" value="Genomic_DNA"/>
</dbReference>
<dbReference type="AlphaFoldDB" id="A0A316VC00"/>
<feature type="non-terminal residue" evidence="4">
    <location>
        <position position="213"/>
    </location>
</feature>
<dbReference type="GeneID" id="37017598"/>
<keyword evidence="2 3" id="KW-0040">ANK repeat</keyword>
<keyword evidence="1" id="KW-0677">Repeat</keyword>
<evidence type="ECO:0000256" key="3">
    <source>
        <dbReference type="PROSITE-ProRule" id="PRU00023"/>
    </source>
</evidence>
<protein>
    <submittedName>
        <fullName evidence="4">Uncharacterized protein</fullName>
    </submittedName>
</protein>
<dbReference type="Gene3D" id="1.25.40.20">
    <property type="entry name" value="Ankyrin repeat-containing domain"/>
    <property type="match status" value="1"/>
</dbReference>
<reference evidence="4 5" key="1">
    <citation type="journal article" date="2018" name="Mol. Biol. Evol.">
        <title>Broad Genomic Sampling Reveals a Smut Pathogenic Ancestry of the Fungal Clade Ustilaginomycotina.</title>
        <authorList>
            <person name="Kijpornyongpan T."/>
            <person name="Mondo S.J."/>
            <person name="Barry K."/>
            <person name="Sandor L."/>
            <person name="Lee J."/>
            <person name="Lipzen A."/>
            <person name="Pangilinan J."/>
            <person name="LaButti K."/>
            <person name="Hainaut M."/>
            <person name="Henrissat B."/>
            <person name="Grigoriev I.V."/>
            <person name="Spatafora J.W."/>
            <person name="Aime M.C."/>
        </authorList>
    </citation>
    <scope>NUCLEOTIDE SEQUENCE [LARGE SCALE GENOMIC DNA]</scope>
    <source>
        <strain evidence="4 5">MCA 3882</strain>
    </source>
</reference>
<organism evidence="4 5">
    <name type="scientific">Meira miltonrushii</name>
    <dbReference type="NCBI Taxonomy" id="1280837"/>
    <lineage>
        <taxon>Eukaryota</taxon>
        <taxon>Fungi</taxon>
        <taxon>Dikarya</taxon>
        <taxon>Basidiomycota</taxon>
        <taxon>Ustilaginomycotina</taxon>
        <taxon>Exobasidiomycetes</taxon>
        <taxon>Exobasidiales</taxon>
        <taxon>Brachybasidiaceae</taxon>
        <taxon>Meira</taxon>
    </lineage>
</organism>
<evidence type="ECO:0000256" key="1">
    <source>
        <dbReference type="ARBA" id="ARBA00022737"/>
    </source>
</evidence>
<dbReference type="STRING" id="1280837.A0A316VC00"/>
<dbReference type="PROSITE" id="PS50297">
    <property type="entry name" value="ANK_REP_REGION"/>
    <property type="match status" value="1"/>
</dbReference>
<dbReference type="InterPro" id="IPR002110">
    <property type="entry name" value="Ankyrin_rpt"/>
</dbReference>
<name>A0A316VC00_9BASI</name>
<dbReference type="InterPro" id="IPR036770">
    <property type="entry name" value="Ankyrin_rpt-contain_sf"/>
</dbReference>
<evidence type="ECO:0000313" key="4">
    <source>
        <dbReference type="EMBL" id="PWN35159.1"/>
    </source>
</evidence>